<evidence type="ECO:0000313" key="4">
    <source>
        <dbReference type="Proteomes" id="UP000283523"/>
    </source>
</evidence>
<feature type="domain" description="CMP/dCMP-type deaminase" evidence="2">
    <location>
        <begin position="346"/>
        <end position="530"/>
    </location>
</feature>
<dbReference type="PROSITE" id="PS51747">
    <property type="entry name" value="CYT_DCMP_DEAMINASES_2"/>
    <property type="match status" value="1"/>
</dbReference>
<sequence length="606" mass="69553">MDPLSELYRLRNDFVVIGLTGRLGSGCTTVAELLTTKNFEDCSFPLPKSSDFLSNEERKYRIVYNYLHENWSNWKFVLVRPSDIIVSFLFKHELNSIKKYLNDTFPEKDSEVQGVIDYINDDFESLKYFVQKVFDQSSTSSNYRNTLDLDAAYDVFIIDNKLADFSNKLKIKLAELSNKSKPSLFQVFGNNLRKSGNVLNDQNFDPANCYAISEVSNQLIKAIRKNSGKKAWVVIDSIRNSLEALYFKERFSAFYLFGINTENKTRIERLTKLYSQQDAEALDIEYTNLSSEEKFYEQDIKSCIQVADIHLYNPQDEQPGIRYQVLKKQLVRYLSLIKQPGIITPTPEERNMQIAYTAKYNSGCISRQVGAVITDQSFSLKSVGWNNTAEGQTPCLLRNVTDLINDTDSTAFSDHEKGDDVKGILKETYKDFRTGTFNGRNISFCFKEVHNCIDGHKNQVHTRSLHAEENAMLQIAKYGGEGLKNGYLFTTASPCELCSKKAYQLGIKKIFYIDPYPGIAEKQILRSGQDNHKPELVLFNGAIGRAYHQLFEPFMAYKDELKILTKYDYDNAISSINKDKVLDDLRAMKEKIEKRIRSIEDAETDN</sequence>
<dbReference type="InterPro" id="IPR015517">
    <property type="entry name" value="dCMP_deaminase-rel"/>
</dbReference>
<proteinExistence type="predicted"/>
<keyword evidence="4" id="KW-1185">Reference proteome</keyword>
<dbReference type="Gene3D" id="3.40.50.300">
    <property type="entry name" value="P-loop containing nucleotide triphosphate hydrolases"/>
    <property type="match status" value="1"/>
</dbReference>
<dbReference type="OrthoDB" id="9788517at2"/>
<dbReference type="Pfam" id="PF00383">
    <property type="entry name" value="dCMP_cyt_deam_1"/>
    <property type="match status" value="1"/>
</dbReference>
<comment type="caution">
    <text evidence="3">The sequence shown here is derived from an EMBL/GenBank/DDBJ whole genome shotgun (WGS) entry which is preliminary data.</text>
</comment>
<gene>
    <name evidence="3" type="ORF">DYU11_29795</name>
</gene>
<dbReference type="InterPro" id="IPR027417">
    <property type="entry name" value="P-loop_NTPase"/>
</dbReference>
<dbReference type="GO" id="GO:0004132">
    <property type="term" value="F:dCMP deaminase activity"/>
    <property type="evidence" value="ECO:0007669"/>
    <property type="project" value="TreeGrafter"/>
</dbReference>
<keyword evidence="1" id="KW-0378">Hydrolase</keyword>
<dbReference type="RefSeq" id="WP_119671399.1">
    <property type="nucleotide sequence ID" value="NZ_QXED01000013.1"/>
</dbReference>
<reference evidence="3 4" key="1">
    <citation type="submission" date="2018-08" db="EMBL/GenBank/DDBJ databases">
        <title>Fibrisoma montanum sp. nov., isolated from Danxia mountain soil.</title>
        <authorList>
            <person name="Huang Y."/>
        </authorList>
    </citation>
    <scope>NUCLEOTIDE SEQUENCE [LARGE SCALE GENOMIC DNA]</scope>
    <source>
        <strain evidence="3 4">HYT19</strain>
    </source>
</reference>
<dbReference type="InterPro" id="IPR002125">
    <property type="entry name" value="CMP_dCMP_dom"/>
</dbReference>
<accession>A0A418LY77</accession>
<dbReference type="Proteomes" id="UP000283523">
    <property type="component" value="Unassembled WGS sequence"/>
</dbReference>
<evidence type="ECO:0000313" key="3">
    <source>
        <dbReference type="EMBL" id="RIV18148.1"/>
    </source>
</evidence>
<organism evidence="3 4">
    <name type="scientific">Fibrisoma montanum</name>
    <dbReference type="NCBI Taxonomy" id="2305895"/>
    <lineage>
        <taxon>Bacteria</taxon>
        <taxon>Pseudomonadati</taxon>
        <taxon>Bacteroidota</taxon>
        <taxon>Cytophagia</taxon>
        <taxon>Cytophagales</taxon>
        <taxon>Spirosomataceae</taxon>
        <taxon>Fibrisoma</taxon>
    </lineage>
</organism>
<protein>
    <recommendedName>
        <fullName evidence="2">CMP/dCMP-type deaminase domain-containing protein</fullName>
    </recommendedName>
</protein>
<dbReference type="EMBL" id="QXED01000013">
    <property type="protein sequence ID" value="RIV18148.1"/>
    <property type="molecule type" value="Genomic_DNA"/>
</dbReference>
<dbReference type="AlphaFoldDB" id="A0A418LY77"/>
<evidence type="ECO:0000256" key="1">
    <source>
        <dbReference type="ARBA" id="ARBA00022801"/>
    </source>
</evidence>
<dbReference type="GO" id="GO:0005737">
    <property type="term" value="C:cytoplasm"/>
    <property type="evidence" value="ECO:0007669"/>
    <property type="project" value="TreeGrafter"/>
</dbReference>
<dbReference type="SUPFAM" id="SSF53927">
    <property type="entry name" value="Cytidine deaminase-like"/>
    <property type="match status" value="1"/>
</dbReference>
<dbReference type="PANTHER" id="PTHR11086">
    <property type="entry name" value="DEOXYCYTIDYLATE DEAMINASE-RELATED"/>
    <property type="match status" value="1"/>
</dbReference>
<name>A0A418LY77_9BACT</name>
<dbReference type="InterPro" id="IPR016193">
    <property type="entry name" value="Cytidine_deaminase-like"/>
</dbReference>
<dbReference type="PANTHER" id="PTHR11086:SF18">
    <property type="entry name" value="DEOXYCYTIDYLATE DEAMINASE"/>
    <property type="match status" value="1"/>
</dbReference>
<evidence type="ECO:0000259" key="2">
    <source>
        <dbReference type="PROSITE" id="PS51747"/>
    </source>
</evidence>
<dbReference type="Gene3D" id="3.40.140.10">
    <property type="entry name" value="Cytidine Deaminase, domain 2"/>
    <property type="match status" value="1"/>
</dbReference>